<reference evidence="6" key="1">
    <citation type="submission" date="2012-03" db="EMBL/GenBank/DDBJ databases">
        <title>Complete genome of Caldisphaera lagunensis DSM 15908.</title>
        <authorList>
            <person name="Lucas S."/>
            <person name="Copeland A."/>
            <person name="Lapidus A."/>
            <person name="Glavina del Rio T."/>
            <person name="Dalin E."/>
            <person name="Tice H."/>
            <person name="Bruce D."/>
            <person name="Goodwin L."/>
            <person name="Pitluck S."/>
            <person name="Peters L."/>
            <person name="Mikhailova N."/>
            <person name="Teshima H."/>
            <person name="Kyrpides N."/>
            <person name="Mavromatis K."/>
            <person name="Ivanova N."/>
            <person name="Brettin T."/>
            <person name="Detter J.C."/>
            <person name="Han C."/>
            <person name="Larimer F."/>
            <person name="Land M."/>
            <person name="Hauser L."/>
            <person name="Markowitz V."/>
            <person name="Cheng J.-F."/>
            <person name="Hugenholtz P."/>
            <person name="Woyke T."/>
            <person name="Wu D."/>
            <person name="Spring S."/>
            <person name="Schroeder M."/>
            <person name="Brambilla E."/>
            <person name="Klenk H.-P."/>
            <person name="Eisen J.A."/>
        </authorList>
    </citation>
    <scope>NUCLEOTIDE SEQUENCE [LARGE SCALE GENOMIC DNA]</scope>
    <source>
        <strain evidence="6">DSM 15908 / JCM 11604 / IC-154</strain>
    </source>
</reference>
<proteinExistence type="inferred from homology"/>
<dbReference type="Pfam" id="PF00011">
    <property type="entry name" value="HSP20"/>
    <property type="match status" value="1"/>
</dbReference>
<dbReference type="Gene3D" id="2.60.40.790">
    <property type="match status" value="1"/>
</dbReference>
<feature type="domain" description="CS" evidence="4">
    <location>
        <begin position="83"/>
        <end position="172"/>
    </location>
</feature>
<evidence type="ECO:0000259" key="3">
    <source>
        <dbReference type="PROSITE" id="PS01031"/>
    </source>
</evidence>
<dbReference type="GeneID" id="14212553"/>
<dbReference type="InterPro" id="IPR031107">
    <property type="entry name" value="Small_HSP"/>
</dbReference>
<protein>
    <submittedName>
        <fullName evidence="5">Molecular chaperone (Small heat shock protein)</fullName>
    </submittedName>
</protein>
<evidence type="ECO:0000256" key="2">
    <source>
        <dbReference type="RuleBase" id="RU003616"/>
    </source>
</evidence>
<dbReference type="Proteomes" id="UP000010469">
    <property type="component" value="Chromosome"/>
</dbReference>
<dbReference type="eggNOG" id="arCOG01833">
    <property type="taxonomic scope" value="Archaea"/>
</dbReference>
<accession>L0ACZ1</accession>
<evidence type="ECO:0000313" key="5">
    <source>
        <dbReference type="EMBL" id="AFZ71007.1"/>
    </source>
</evidence>
<dbReference type="InterPro" id="IPR007052">
    <property type="entry name" value="CS_dom"/>
</dbReference>
<dbReference type="InterPro" id="IPR002068">
    <property type="entry name" value="A-crystallin/Hsp20_dom"/>
</dbReference>
<dbReference type="InParanoid" id="L0ACZ1"/>
<dbReference type="OrthoDB" id="26084at2157"/>
<evidence type="ECO:0000259" key="4">
    <source>
        <dbReference type="PROSITE" id="PS51203"/>
    </source>
</evidence>
<dbReference type="EMBL" id="CP003378">
    <property type="protein sequence ID" value="AFZ71007.1"/>
    <property type="molecule type" value="Genomic_DNA"/>
</dbReference>
<dbReference type="PROSITE" id="PS01031">
    <property type="entry name" value="SHSP"/>
    <property type="match status" value="1"/>
</dbReference>
<dbReference type="NCBIfam" id="NF041800">
    <property type="entry name" value="Hsp20"/>
    <property type="match status" value="1"/>
</dbReference>
<dbReference type="PANTHER" id="PTHR11527">
    <property type="entry name" value="HEAT-SHOCK PROTEIN 20 FAMILY MEMBER"/>
    <property type="match status" value="1"/>
</dbReference>
<organism evidence="5 6">
    <name type="scientific">Caldisphaera lagunensis (strain DSM 15908 / JCM 11604 / ANMR 0165 / IC-154)</name>
    <dbReference type="NCBI Taxonomy" id="1056495"/>
    <lineage>
        <taxon>Archaea</taxon>
        <taxon>Thermoproteota</taxon>
        <taxon>Thermoprotei</taxon>
        <taxon>Acidilobales</taxon>
        <taxon>Caldisphaeraceae</taxon>
        <taxon>Caldisphaera</taxon>
    </lineage>
</organism>
<dbReference type="InterPro" id="IPR008978">
    <property type="entry name" value="HSP20-like_chaperone"/>
</dbReference>
<keyword evidence="6" id="KW-1185">Reference proteome</keyword>
<evidence type="ECO:0000313" key="6">
    <source>
        <dbReference type="Proteomes" id="UP000010469"/>
    </source>
</evidence>
<dbReference type="HOGENOM" id="CLU_117605_1_0_2"/>
<dbReference type="RefSeq" id="WP_015232904.1">
    <property type="nucleotide sequence ID" value="NC_019791.1"/>
</dbReference>
<name>L0ACZ1_CALLD</name>
<gene>
    <name evidence="5" type="ordered locus">Calag_1293</name>
</gene>
<sequence>MSNNPKKRKSIFDIFDDIMREMEEEMREFEESFEDLMKQQNVKGENPYYYGVRIFVGPDGVPKVEEFGNIKKGKYGKPIISDEIEPIVDVIDHNDEIWIVADLPGVAKENIKVNATEDKIYIKANSDIRKYSKEIDLPSKIDPDSVKASYKNGVLEIKVKKKNEEPKGKEIKIE</sequence>
<dbReference type="CDD" id="cd06464">
    <property type="entry name" value="ACD_sHsps-like"/>
    <property type="match status" value="1"/>
</dbReference>
<dbReference type="AlphaFoldDB" id="L0ACZ1"/>
<dbReference type="PROSITE" id="PS51203">
    <property type="entry name" value="CS"/>
    <property type="match status" value="1"/>
</dbReference>
<dbReference type="KEGG" id="clg:Calag_1293"/>
<keyword evidence="5" id="KW-0346">Stress response</keyword>
<dbReference type="STRING" id="1056495.Calag_1293"/>
<evidence type="ECO:0000256" key="1">
    <source>
        <dbReference type="PROSITE-ProRule" id="PRU00285"/>
    </source>
</evidence>
<comment type="similarity">
    <text evidence="1 2">Belongs to the small heat shock protein (HSP20) family.</text>
</comment>
<feature type="domain" description="SHSP" evidence="3">
    <location>
        <begin position="78"/>
        <end position="174"/>
    </location>
</feature>
<dbReference type="SUPFAM" id="SSF49764">
    <property type="entry name" value="HSP20-like chaperones"/>
    <property type="match status" value="1"/>
</dbReference>